<accession>A0AAN7JRB7</accession>
<evidence type="ECO:0000313" key="3">
    <source>
        <dbReference type="Proteomes" id="UP001345219"/>
    </source>
</evidence>
<comment type="caution">
    <text evidence="2">The sequence shown here is derived from an EMBL/GenBank/DDBJ whole genome shotgun (WGS) entry which is preliminary data.</text>
</comment>
<gene>
    <name evidence="2" type="ORF">SAY87_020985</name>
</gene>
<dbReference type="PANTHER" id="PTHR31960">
    <property type="entry name" value="F-BOX PROTEIN PP2-A15"/>
    <property type="match status" value="1"/>
</dbReference>
<evidence type="ECO:0000256" key="1">
    <source>
        <dbReference type="SAM" id="MobiDB-lite"/>
    </source>
</evidence>
<organism evidence="2 3">
    <name type="scientific">Trapa incisa</name>
    <dbReference type="NCBI Taxonomy" id="236973"/>
    <lineage>
        <taxon>Eukaryota</taxon>
        <taxon>Viridiplantae</taxon>
        <taxon>Streptophyta</taxon>
        <taxon>Embryophyta</taxon>
        <taxon>Tracheophyta</taxon>
        <taxon>Spermatophyta</taxon>
        <taxon>Magnoliopsida</taxon>
        <taxon>eudicotyledons</taxon>
        <taxon>Gunneridae</taxon>
        <taxon>Pentapetalae</taxon>
        <taxon>rosids</taxon>
        <taxon>malvids</taxon>
        <taxon>Myrtales</taxon>
        <taxon>Lythraceae</taxon>
        <taxon>Trapa</taxon>
    </lineage>
</organism>
<dbReference type="Pfam" id="PF14299">
    <property type="entry name" value="PP2"/>
    <property type="match status" value="1"/>
</dbReference>
<dbReference type="Proteomes" id="UP001345219">
    <property type="component" value="Chromosome 16"/>
</dbReference>
<keyword evidence="3" id="KW-1185">Reference proteome</keyword>
<sequence>MPEDYEALFRQVFGLSSKGLCKREVYTRLCRASSFDGGTKIVLLDKETGRVCLQVSEKGLSITGVDDRRYWNHIPTEESRFHTVAYLQQTWWFQAQGEIEFPFPPGEYGIFFRLQLCPASRPFGRRVCNTKHVHGWDKKPVQFQLWASGGGQSSAFKCCFLEAPGKWVNYLPCGWLQCHPGPRDQHKGQVLCDTDRLHTHQGRPLSRLRIDSPLAHKDASTHDKNGESPGSACHSSRRPVSPPLADISYRRGFHPPQQVALPCLRFSQSRYKNPTTQRVAIQLVPLTPAEMTAFSPTFLGA</sequence>
<evidence type="ECO:0000313" key="2">
    <source>
        <dbReference type="EMBL" id="KAK4752187.1"/>
    </source>
</evidence>
<feature type="compositionally biased region" description="Basic and acidic residues" evidence="1">
    <location>
        <begin position="208"/>
        <end position="226"/>
    </location>
</feature>
<dbReference type="AlphaFoldDB" id="A0AAN7JRB7"/>
<dbReference type="InterPro" id="IPR025886">
    <property type="entry name" value="PP2-like"/>
</dbReference>
<dbReference type="PANTHER" id="PTHR31960:SF22">
    <property type="entry name" value="F-BOX PROTEIN PP2-A12"/>
    <property type="match status" value="1"/>
</dbReference>
<protein>
    <submittedName>
        <fullName evidence="2">Uncharacterized protein</fullName>
    </submittedName>
</protein>
<dbReference type="EMBL" id="JAXIOK010000016">
    <property type="protein sequence ID" value="KAK4752187.1"/>
    <property type="molecule type" value="Genomic_DNA"/>
</dbReference>
<name>A0AAN7JRB7_9MYRT</name>
<reference evidence="2 3" key="1">
    <citation type="journal article" date="2023" name="Hortic Res">
        <title>Pangenome of water caltrop reveals structural variations and asymmetric subgenome divergence after allopolyploidization.</title>
        <authorList>
            <person name="Zhang X."/>
            <person name="Chen Y."/>
            <person name="Wang L."/>
            <person name="Yuan Y."/>
            <person name="Fang M."/>
            <person name="Shi L."/>
            <person name="Lu R."/>
            <person name="Comes H.P."/>
            <person name="Ma Y."/>
            <person name="Chen Y."/>
            <person name="Huang G."/>
            <person name="Zhou Y."/>
            <person name="Zheng Z."/>
            <person name="Qiu Y."/>
        </authorList>
    </citation>
    <scope>NUCLEOTIDE SEQUENCE [LARGE SCALE GENOMIC DNA]</scope>
    <source>
        <tissue evidence="2">Roots</tissue>
    </source>
</reference>
<feature type="region of interest" description="Disordered" evidence="1">
    <location>
        <begin position="203"/>
        <end position="239"/>
    </location>
</feature>
<proteinExistence type="predicted"/>